<name>W7T2V1_9STRA</name>
<dbReference type="OrthoDB" id="10430183at2759"/>
<dbReference type="Proteomes" id="UP000019335">
    <property type="component" value="Unassembled WGS sequence"/>
</dbReference>
<protein>
    <submittedName>
        <fullName evidence="3">Uncharacterized protein</fullName>
    </submittedName>
</protein>
<comment type="caution">
    <text evidence="3">The sequence shown here is derived from an EMBL/GenBank/DDBJ whole genome shotgun (WGS) entry which is preliminary data.</text>
</comment>
<proteinExistence type="predicted"/>
<feature type="region of interest" description="Disordered" evidence="2">
    <location>
        <begin position="14"/>
        <end position="34"/>
    </location>
</feature>
<evidence type="ECO:0000256" key="1">
    <source>
        <dbReference type="SAM" id="Coils"/>
    </source>
</evidence>
<sequence length="300" mass="33466">MLVVRQLSAGVRGRCGQRQGQQKGGRYLSGSTGSSNTNGEVYWGRQWEKAKEAAPVMLSVIGFVVVISEGTRLQVEARTKLSMQETILRLEQETKQAEQEINDAVLRREMAKKQAEQEKKDAVLRGELEKKDAVLRGEMEEKYAVLRGELEKKYAVLRGELEKDALRAGQVDGRILDLLTQGDYERARILLKERANGHVTGGSVVVRVVCSLLSVTASISDIYRHDRDREKDVAGGGASRWSLFVMIGKEGQHMTRKEGKMAVEDAVGLKYVHCELESKGKGPQRRLFCGKTRTATYIAK</sequence>
<accession>W7T2V1</accession>
<dbReference type="AlphaFoldDB" id="W7T2V1"/>
<keyword evidence="1" id="KW-0175">Coiled coil</keyword>
<feature type="coiled-coil region" evidence="1">
    <location>
        <begin position="80"/>
        <end position="121"/>
    </location>
</feature>
<gene>
    <name evidence="3" type="ORF">Naga_100654g3</name>
</gene>
<keyword evidence="4" id="KW-1185">Reference proteome</keyword>
<evidence type="ECO:0000313" key="4">
    <source>
        <dbReference type="Proteomes" id="UP000019335"/>
    </source>
</evidence>
<reference evidence="3 4" key="1">
    <citation type="journal article" date="2014" name="Mol. Plant">
        <title>Chromosome Scale Genome Assembly and Transcriptome Profiling of Nannochloropsis gaditana in Nitrogen Depletion.</title>
        <authorList>
            <person name="Corteggiani Carpinelli E."/>
            <person name="Telatin A."/>
            <person name="Vitulo N."/>
            <person name="Forcato C."/>
            <person name="D'Angelo M."/>
            <person name="Schiavon R."/>
            <person name="Vezzi A."/>
            <person name="Giacometti G.M."/>
            <person name="Morosinotto T."/>
            <person name="Valle G."/>
        </authorList>
    </citation>
    <scope>NUCLEOTIDE SEQUENCE [LARGE SCALE GENOMIC DNA]</scope>
    <source>
        <strain evidence="3 4">B-31</strain>
    </source>
</reference>
<evidence type="ECO:0000256" key="2">
    <source>
        <dbReference type="SAM" id="MobiDB-lite"/>
    </source>
</evidence>
<organism evidence="3 4">
    <name type="scientific">Nannochloropsis gaditana</name>
    <dbReference type="NCBI Taxonomy" id="72520"/>
    <lineage>
        <taxon>Eukaryota</taxon>
        <taxon>Sar</taxon>
        <taxon>Stramenopiles</taxon>
        <taxon>Ochrophyta</taxon>
        <taxon>Eustigmatophyceae</taxon>
        <taxon>Eustigmatales</taxon>
        <taxon>Monodopsidaceae</taxon>
        <taxon>Nannochloropsis</taxon>
    </lineage>
</organism>
<dbReference type="EMBL" id="AZIL01002672">
    <property type="protein sequence ID" value="EWM21062.1"/>
    <property type="molecule type" value="Genomic_DNA"/>
</dbReference>
<evidence type="ECO:0000313" key="3">
    <source>
        <dbReference type="EMBL" id="EWM21062.1"/>
    </source>
</evidence>